<gene>
    <name evidence="2" type="ORF">GCM10007207_24100</name>
</gene>
<organism evidence="2 3">
    <name type="scientific">Asaia siamensis</name>
    <dbReference type="NCBI Taxonomy" id="110479"/>
    <lineage>
        <taxon>Bacteria</taxon>
        <taxon>Pseudomonadati</taxon>
        <taxon>Pseudomonadota</taxon>
        <taxon>Alphaproteobacteria</taxon>
        <taxon>Acetobacterales</taxon>
        <taxon>Acetobacteraceae</taxon>
        <taxon>Asaia</taxon>
    </lineage>
</organism>
<proteinExistence type="predicted"/>
<evidence type="ECO:0000259" key="1">
    <source>
        <dbReference type="Pfam" id="PF13628"/>
    </source>
</evidence>
<dbReference type="Pfam" id="PF13628">
    <property type="entry name" value="DUF4142"/>
    <property type="match status" value="1"/>
</dbReference>
<keyword evidence="3" id="KW-1185">Reference proteome</keyword>
<dbReference type="Gene3D" id="1.20.1260.10">
    <property type="match status" value="1"/>
</dbReference>
<accession>A0ABQ1MB17</accession>
<dbReference type="InterPro" id="IPR012347">
    <property type="entry name" value="Ferritin-like"/>
</dbReference>
<comment type="caution">
    <text evidence="2">The sequence shown here is derived from an EMBL/GenBank/DDBJ whole genome shotgun (WGS) entry which is preliminary data.</text>
</comment>
<sequence length="185" mass="19935">MKAGLWIGLAALPLCACTPGYPRLPPLPDKAPPFTTADAAFLQQANEHDLTQIALSKLAVDHARATEVKDLAQTTQKNYEAHRKTLATLASKHDLTLTETPLANDQAAIDRVSHLHGPAFDKAYVTALRDESQANEKAIASATGTKDSDLKSAATGLQKLDEQAISSAYSWMPKLAVRKTHKVAR</sequence>
<evidence type="ECO:0000313" key="3">
    <source>
        <dbReference type="Proteomes" id="UP000637769"/>
    </source>
</evidence>
<dbReference type="InterPro" id="IPR025419">
    <property type="entry name" value="DUF4142"/>
</dbReference>
<name>A0ABQ1MB17_9PROT</name>
<dbReference type="PANTHER" id="PTHR38593:SF1">
    <property type="entry name" value="BLR2558 PROTEIN"/>
    <property type="match status" value="1"/>
</dbReference>
<dbReference type="RefSeq" id="WP_188427065.1">
    <property type="nucleotide sequence ID" value="NZ_BMCH01000006.1"/>
</dbReference>
<dbReference type="Proteomes" id="UP000637769">
    <property type="component" value="Unassembled WGS sequence"/>
</dbReference>
<dbReference type="EMBL" id="BMCH01000006">
    <property type="protein sequence ID" value="GGC37750.1"/>
    <property type="molecule type" value="Genomic_DNA"/>
</dbReference>
<evidence type="ECO:0000313" key="2">
    <source>
        <dbReference type="EMBL" id="GGC37750.1"/>
    </source>
</evidence>
<feature type="domain" description="DUF4142" evidence="1">
    <location>
        <begin position="37"/>
        <end position="157"/>
    </location>
</feature>
<protein>
    <recommendedName>
        <fullName evidence="1">DUF4142 domain-containing protein</fullName>
    </recommendedName>
</protein>
<dbReference type="PANTHER" id="PTHR38593">
    <property type="entry name" value="BLR2558 PROTEIN"/>
    <property type="match status" value="1"/>
</dbReference>
<reference evidence="3" key="1">
    <citation type="journal article" date="2019" name="Int. J. Syst. Evol. Microbiol.">
        <title>The Global Catalogue of Microorganisms (GCM) 10K type strain sequencing project: providing services to taxonomists for standard genome sequencing and annotation.</title>
        <authorList>
            <consortium name="The Broad Institute Genomics Platform"/>
            <consortium name="The Broad Institute Genome Sequencing Center for Infectious Disease"/>
            <person name="Wu L."/>
            <person name="Ma J."/>
        </authorList>
    </citation>
    <scope>NUCLEOTIDE SEQUENCE [LARGE SCALE GENOMIC DNA]</scope>
    <source>
        <strain evidence="3">CCM 7132</strain>
    </source>
</reference>